<protein>
    <submittedName>
        <fullName evidence="2">Uncharacterized protein</fullName>
    </submittedName>
</protein>
<reference evidence="2" key="1">
    <citation type="journal article" date="2020" name="bioRxiv">
        <title>Hybrid origin of Populus tomentosa Carr. identified through genome sequencing and phylogenomic analysis.</title>
        <authorList>
            <person name="An X."/>
            <person name="Gao K."/>
            <person name="Chen Z."/>
            <person name="Li J."/>
            <person name="Yang X."/>
            <person name="Yang X."/>
            <person name="Zhou J."/>
            <person name="Guo T."/>
            <person name="Zhao T."/>
            <person name="Huang S."/>
            <person name="Miao D."/>
            <person name="Khan W.U."/>
            <person name="Rao P."/>
            <person name="Ye M."/>
            <person name="Lei B."/>
            <person name="Liao W."/>
            <person name="Wang J."/>
            <person name="Ji L."/>
            <person name="Li Y."/>
            <person name="Guo B."/>
            <person name="Mustafa N.S."/>
            <person name="Li S."/>
            <person name="Yun Q."/>
            <person name="Keller S.R."/>
            <person name="Mao J."/>
            <person name="Zhang R."/>
            <person name="Strauss S.H."/>
        </authorList>
    </citation>
    <scope>NUCLEOTIDE SEQUENCE</scope>
    <source>
        <strain evidence="2">GM15</strain>
        <tissue evidence="2">Leaf</tissue>
    </source>
</reference>
<name>A0A8X8DLG2_POPTO</name>
<gene>
    <name evidence="2" type="ORF">POTOM_003370</name>
</gene>
<comment type="caution">
    <text evidence="2">The sequence shown here is derived from an EMBL/GenBank/DDBJ whole genome shotgun (WGS) entry which is preliminary data.</text>
</comment>
<dbReference type="AlphaFoldDB" id="A0A8X8DLG2"/>
<organism evidence="2 3">
    <name type="scientific">Populus tomentosa</name>
    <name type="common">Chinese white poplar</name>
    <dbReference type="NCBI Taxonomy" id="118781"/>
    <lineage>
        <taxon>Eukaryota</taxon>
        <taxon>Viridiplantae</taxon>
        <taxon>Streptophyta</taxon>
        <taxon>Embryophyta</taxon>
        <taxon>Tracheophyta</taxon>
        <taxon>Spermatophyta</taxon>
        <taxon>Magnoliopsida</taxon>
        <taxon>eudicotyledons</taxon>
        <taxon>Gunneridae</taxon>
        <taxon>Pentapetalae</taxon>
        <taxon>rosids</taxon>
        <taxon>fabids</taxon>
        <taxon>Malpighiales</taxon>
        <taxon>Salicaceae</taxon>
        <taxon>Saliceae</taxon>
        <taxon>Populus</taxon>
    </lineage>
</organism>
<keyword evidence="1" id="KW-0812">Transmembrane</keyword>
<keyword evidence="1" id="KW-0472">Membrane</keyword>
<feature type="transmembrane region" description="Helical" evidence="1">
    <location>
        <begin position="83"/>
        <end position="101"/>
    </location>
</feature>
<keyword evidence="1" id="KW-1133">Transmembrane helix</keyword>
<dbReference type="EMBL" id="JAAWWB010000001">
    <property type="protein sequence ID" value="KAG6794135.1"/>
    <property type="molecule type" value="Genomic_DNA"/>
</dbReference>
<keyword evidence="3" id="KW-1185">Reference proteome</keyword>
<proteinExistence type="predicted"/>
<sequence length="175" mass="20039">MASDGNKNKPLDREVRDMVNTMTRRIVDQFHKPSASLHNQESVADEDGHGLRIVTLAGTNTGASMRSELDDQKSNKLLEPTQGLTLIAISKLLTILSYLVATTALMILVFIWTFGILMMNTVDFVLISMERRERRERRKTRTRKLPKVTNILNIQIEVTEEENRSRRFKRNEAGL</sequence>
<evidence type="ECO:0000256" key="1">
    <source>
        <dbReference type="SAM" id="Phobius"/>
    </source>
</evidence>
<feature type="transmembrane region" description="Helical" evidence="1">
    <location>
        <begin position="107"/>
        <end position="129"/>
    </location>
</feature>
<evidence type="ECO:0000313" key="3">
    <source>
        <dbReference type="Proteomes" id="UP000886885"/>
    </source>
</evidence>
<accession>A0A8X8DLG2</accession>
<dbReference type="Proteomes" id="UP000886885">
    <property type="component" value="Chromosome 1A"/>
</dbReference>
<evidence type="ECO:0000313" key="2">
    <source>
        <dbReference type="EMBL" id="KAG6794135.1"/>
    </source>
</evidence>
<dbReference type="OrthoDB" id="774437at2759"/>